<accession>A0AAW4T7P0</accession>
<evidence type="ECO:0000313" key="2">
    <source>
        <dbReference type="Proteomes" id="UP001198461"/>
    </source>
</evidence>
<organism evidence="1 2">
    <name type="scientific">Bacteroides xylanisolvens</name>
    <dbReference type="NCBI Taxonomy" id="371601"/>
    <lineage>
        <taxon>Bacteria</taxon>
        <taxon>Pseudomonadati</taxon>
        <taxon>Bacteroidota</taxon>
        <taxon>Bacteroidia</taxon>
        <taxon>Bacteroidales</taxon>
        <taxon>Bacteroidaceae</taxon>
        <taxon>Bacteroides</taxon>
    </lineage>
</organism>
<sequence length="346" mass="40064">MNRQQIVICLERMNRFSKQLTYWVELGGEFYLPSFDADLNKFGDWAKEVRKFIVQGDCNALMERIVSFPKQDLLLQYLEEHRDTLPKEIFSSLSDYAATISALKDDVKEFKAESKGELCNLVDGLAFKEAADLLQRCVEAGLLTEEYQPMPSTTSGQLKLIAFAVSTILEFKVRKRWAYFEEQWNHSHNKLSGVSLPIRDAEVMEVVTNLFPEVDFTPLFAPKVYLKFDTPYNTPRIKGLYTDLKRGMYLDESTTFEQFLGIFGKGDDRTPVNWIQEQRKLGFFIRQAFAPTNKDYWKKAVSRFRVNGELPHRGSLQSGYQALVKNNLVDAYCPELMDIANKYNRK</sequence>
<name>A0AAW4T7P0_9BACE</name>
<dbReference type="AlphaFoldDB" id="A0AAW4T7P0"/>
<comment type="caution">
    <text evidence="1">The sequence shown here is derived from an EMBL/GenBank/DDBJ whole genome shotgun (WGS) entry which is preliminary data.</text>
</comment>
<evidence type="ECO:0000313" key="1">
    <source>
        <dbReference type="EMBL" id="MCA4706248.1"/>
    </source>
</evidence>
<gene>
    <name evidence="1" type="ORF">LD004_21835</name>
</gene>
<reference evidence="1" key="1">
    <citation type="submission" date="2023-08" db="EMBL/GenBank/DDBJ databases">
        <title>Mucin Metabolism Genes Underlie the Key Renovations of Bacteroides xylanisolvens Genomes in Captive Great Apes.</title>
        <authorList>
            <person name="Nishida A.H."/>
        </authorList>
    </citation>
    <scope>NUCLEOTIDE SEQUENCE</scope>
    <source>
        <strain evidence="1">P13.H9</strain>
    </source>
</reference>
<dbReference type="EMBL" id="JAIWYE010000037">
    <property type="protein sequence ID" value="MCA4706248.1"/>
    <property type="molecule type" value="Genomic_DNA"/>
</dbReference>
<dbReference type="RefSeq" id="WP_225451239.1">
    <property type="nucleotide sequence ID" value="NZ_JAIWXB010000038.1"/>
</dbReference>
<dbReference type="Proteomes" id="UP001198461">
    <property type="component" value="Unassembled WGS sequence"/>
</dbReference>
<proteinExistence type="predicted"/>
<protein>
    <submittedName>
        <fullName evidence="1">Uncharacterized protein</fullName>
    </submittedName>
</protein>